<dbReference type="InterPro" id="IPR047657">
    <property type="entry name" value="PmbA"/>
</dbReference>
<reference evidence="6" key="1">
    <citation type="submission" date="2018-01" db="EMBL/GenBank/DDBJ databases">
        <authorList>
            <person name="Kerou L M."/>
        </authorList>
    </citation>
    <scope>NUCLEOTIDE SEQUENCE [LARGE SCALE GENOMIC DNA]</scope>
    <source>
        <strain evidence="6">SCU2</strain>
    </source>
</reference>
<dbReference type="GeneID" id="41594297"/>
<dbReference type="Pfam" id="PF19290">
    <property type="entry name" value="PmbA_TldD_2nd"/>
    <property type="match status" value="1"/>
</dbReference>
<evidence type="ECO:0000313" key="5">
    <source>
        <dbReference type="EMBL" id="SPC33396.1"/>
    </source>
</evidence>
<dbReference type="EMBL" id="LT981265">
    <property type="protein sequence ID" value="SPC33396.1"/>
    <property type="molecule type" value="Genomic_DNA"/>
</dbReference>
<dbReference type="KEGG" id="ncv:NCAV_0196"/>
<name>A0A2K5AP27_9ARCH</name>
<dbReference type="InterPro" id="IPR002510">
    <property type="entry name" value="Metalloprtase-TldD/E_N"/>
</dbReference>
<evidence type="ECO:0000313" key="6">
    <source>
        <dbReference type="Proteomes" id="UP000236248"/>
    </source>
</evidence>
<dbReference type="PANTHER" id="PTHR43421:SF1">
    <property type="entry name" value="METALLOPROTEASE PMBA"/>
    <property type="match status" value="1"/>
</dbReference>
<dbReference type="Gene3D" id="3.30.2290.10">
    <property type="entry name" value="PmbA/TldD superfamily"/>
    <property type="match status" value="1"/>
</dbReference>
<dbReference type="InterPro" id="IPR045569">
    <property type="entry name" value="Metalloprtase-TldD/E_C"/>
</dbReference>
<accession>A0A2K5AP27</accession>
<dbReference type="GO" id="GO:0005829">
    <property type="term" value="C:cytosol"/>
    <property type="evidence" value="ECO:0007669"/>
    <property type="project" value="TreeGrafter"/>
</dbReference>
<dbReference type="RefSeq" id="WP_103287777.1">
    <property type="nucleotide sequence ID" value="NZ_LT981265.1"/>
</dbReference>
<sequence>MSKGKDHGKGKRNRSIRRGLTGNDRGSNNNDAYAKGADLLDLCSLAVSEALRLGASEAEAYASRSRHITAYIESNDLKHVKIDEPLGIGIRVILNKAQGFASVNTFNPDKVRDAISTAISMARACPRDRYQRLPLPSKGSIPKLNGIYDSSIEGLGVDDVASYAHEMLNTAKGYDARVTVDSGLFESSSLEHAVSNSNGIEACERISIITWSIMGMARDGSGNVSNFDVQMGSSHGIRGVDVVSTAREFASNVVRSLNSRKVESFKGTMIVTPNAFLELMRDPLVFAINAFNVQRRVSRFARMLGKRVAADITIIDDGTYIEGIGASSFDREGVVHRRNVIVEHGILKGFIHNTYTATKAGIESTGNASGGIASPPSIDTTNLIVEAGGIGYDEMVREVKDGIIVNRFSGNVSSVDGNFSGVVKGGHMIKGGEIAYPVREMMVAGNIYAALKDISMVSKERKLVLDSLLPYIAVDNVSFTTG</sequence>
<feature type="domain" description="Metalloprotease TldD/E C-terminal" evidence="3">
    <location>
        <begin position="268"/>
        <end position="480"/>
    </location>
</feature>
<dbReference type="Proteomes" id="UP000236248">
    <property type="component" value="Chromosome NCAV"/>
</dbReference>
<dbReference type="AlphaFoldDB" id="A0A2K5AP27"/>
<feature type="compositionally biased region" description="Basic residues" evidence="1">
    <location>
        <begin position="8"/>
        <end position="17"/>
    </location>
</feature>
<dbReference type="Pfam" id="PF19289">
    <property type="entry name" value="PmbA_TldD_3rd"/>
    <property type="match status" value="1"/>
</dbReference>
<proteinExistence type="predicted"/>
<keyword evidence="6" id="KW-1185">Reference proteome</keyword>
<dbReference type="GO" id="GO:0008237">
    <property type="term" value="F:metallopeptidase activity"/>
    <property type="evidence" value="ECO:0007669"/>
    <property type="project" value="InterPro"/>
</dbReference>
<evidence type="ECO:0000256" key="1">
    <source>
        <dbReference type="SAM" id="MobiDB-lite"/>
    </source>
</evidence>
<feature type="domain" description="Metalloprotease TldD/E N-terminal" evidence="2">
    <location>
        <begin position="58"/>
        <end position="122"/>
    </location>
</feature>
<gene>
    <name evidence="5" type="ORF">NCAV_0196</name>
</gene>
<dbReference type="InterPro" id="IPR036059">
    <property type="entry name" value="TldD/PmbA_sf"/>
</dbReference>
<dbReference type="GO" id="GO:0006508">
    <property type="term" value="P:proteolysis"/>
    <property type="evidence" value="ECO:0007669"/>
    <property type="project" value="InterPro"/>
</dbReference>
<evidence type="ECO:0000259" key="4">
    <source>
        <dbReference type="Pfam" id="PF19290"/>
    </source>
</evidence>
<organism evidence="5 6">
    <name type="scientific">Candidatus Nitrosocaldus cavascurensis</name>
    <dbReference type="NCBI Taxonomy" id="2058097"/>
    <lineage>
        <taxon>Archaea</taxon>
        <taxon>Nitrososphaerota</taxon>
        <taxon>Nitrososphaeria</taxon>
        <taxon>Candidatus Nitrosocaldales</taxon>
        <taxon>Candidatus Nitrosocaldaceae</taxon>
        <taxon>Candidatus Nitrosocaldus</taxon>
    </lineage>
</organism>
<evidence type="ECO:0000259" key="3">
    <source>
        <dbReference type="Pfam" id="PF19289"/>
    </source>
</evidence>
<feature type="region of interest" description="Disordered" evidence="1">
    <location>
        <begin position="1"/>
        <end position="28"/>
    </location>
</feature>
<dbReference type="Pfam" id="PF01523">
    <property type="entry name" value="PmbA_TldD_1st"/>
    <property type="match status" value="1"/>
</dbReference>
<feature type="domain" description="Metalloprotease TldD/E central" evidence="4">
    <location>
        <begin position="153"/>
        <end position="257"/>
    </location>
</feature>
<dbReference type="SUPFAM" id="SSF111283">
    <property type="entry name" value="Putative modulator of DNA gyrase, PmbA/TldD"/>
    <property type="match status" value="1"/>
</dbReference>
<dbReference type="InterPro" id="IPR045570">
    <property type="entry name" value="Metalloprtase-TldD/E_cen_dom"/>
</dbReference>
<protein>
    <submittedName>
        <fullName evidence="5">Putative TldD/pmbA family protein</fullName>
    </submittedName>
</protein>
<evidence type="ECO:0000259" key="2">
    <source>
        <dbReference type="Pfam" id="PF01523"/>
    </source>
</evidence>
<dbReference type="InterPro" id="IPR035068">
    <property type="entry name" value="TldD/PmbA_N"/>
</dbReference>
<dbReference type="PANTHER" id="PTHR43421">
    <property type="entry name" value="METALLOPROTEASE PMBA"/>
    <property type="match status" value="1"/>
</dbReference>